<organism evidence="2 3">
    <name type="scientific">Xanthobacter autotrophicus (strain ATCC BAA-1158 / Py2)</name>
    <dbReference type="NCBI Taxonomy" id="78245"/>
    <lineage>
        <taxon>Bacteria</taxon>
        <taxon>Pseudomonadati</taxon>
        <taxon>Pseudomonadota</taxon>
        <taxon>Alphaproteobacteria</taxon>
        <taxon>Hyphomicrobiales</taxon>
        <taxon>Xanthobacteraceae</taxon>
        <taxon>Xanthobacter</taxon>
    </lineage>
</organism>
<feature type="transmembrane region" description="Helical" evidence="1">
    <location>
        <begin position="63"/>
        <end position="81"/>
    </location>
</feature>
<sequence length="125" mass="13097">MILGHLHIDETQGAVSTHRDSYRLATLSVVSVRRPFLGGGLLAGAGSAAFVAGFADLLYAHEIAIVLFAGALAVVFGIEVGQLRLLSRDLRGSDLSEAIWGRYASLNGVRLAIATAMHRTKGGPA</sequence>
<evidence type="ECO:0000313" key="3">
    <source>
        <dbReference type="Proteomes" id="UP000002417"/>
    </source>
</evidence>
<keyword evidence="3" id="KW-1185">Reference proteome</keyword>
<protein>
    <submittedName>
        <fullName evidence="2">Uncharacterized protein</fullName>
    </submittedName>
</protein>
<dbReference type="KEGG" id="xau:Xaut_0241"/>
<dbReference type="EMBL" id="CP000781">
    <property type="protein sequence ID" value="ABS65499.1"/>
    <property type="molecule type" value="Genomic_DNA"/>
</dbReference>
<dbReference type="Proteomes" id="UP000002417">
    <property type="component" value="Chromosome"/>
</dbReference>
<reference evidence="2 3" key="1">
    <citation type="submission" date="2007-07" db="EMBL/GenBank/DDBJ databases">
        <title>Complete sequence of chromosome of Xanthobacter autotrophicus Py2.</title>
        <authorList>
            <consortium name="US DOE Joint Genome Institute"/>
            <person name="Copeland A."/>
            <person name="Lucas S."/>
            <person name="Lapidus A."/>
            <person name="Barry K."/>
            <person name="Glavina del Rio T."/>
            <person name="Hammon N."/>
            <person name="Israni S."/>
            <person name="Dalin E."/>
            <person name="Tice H."/>
            <person name="Pitluck S."/>
            <person name="Sims D."/>
            <person name="Brettin T."/>
            <person name="Bruce D."/>
            <person name="Detter J.C."/>
            <person name="Han C."/>
            <person name="Tapia R."/>
            <person name="Brainard J."/>
            <person name="Schmutz J."/>
            <person name="Larimer F."/>
            <person name="Land M."/>
            <person name="Hauser L."/>
            <person name="Kyrpides N."/>
            <person name="Kim E."/>
            <person name="Ensigns S.A."/>
            <person name="Richardson P."/>
        </authorList>
    </citation>
    <scope>NUCLEOTIDE SEQUENCE [LARGE SCALE GENOMIC DNA]</scope>
    <source>
        <strain evidence="3">ATCC BAA-1158 / Py2</strain>
    </source>
</reference>
<name>A7IBV6_XANP2</name>
<dbReference type="HOGENOM" id="CLU_1991780_0_0_5"/>
<gene>
    <name evidence="2" type="ordered locus">Xaut_0241</name>
</gene>
<feature type="transmembrane region" description="Helical" evidence="1">
    <location>
        <begin position="36"/>
        <end position="57"/>
    </location>
</feature>
<dbReference type="STRING" id="78245.Xaut_0241"/>
<keyword evidence="1" id="KW-0472">Membrane</keyword>
<accession>A7IBV6</accession>
<evidence type="ECO:0000256" key="1">
    <source>
        <dbReference type="SAM" id="Phobius"/>
    </source>
</evidence>
<proteinExistence type="predicted"/>
<evidence type="ECO:0000313" key="2">
    <source>
        <dbReference type="EMBL" id="ABS65499.1"/>
    </source>
</evidence>
<keyword evidence="1" id="KW-0812">Transmembrane</keyword>
<keyword evidence="1" id="KW-1133">Transmembrane helix</keyword>
<dbReference type="eggNOG" id="ENOG5033N00">
    <property type="taxonomic scope" value="Bacteria"/>
</dbReference>
<dbReference type="OrthoDB" id="8452010at2"/>
<dbReference type="AlphaFoldDB" id="A7IBV6"/>